<dbReference type="GO" id="GO:0005524">
    <property type="term" value="F:ATP binding"/>
    <property type="evidence" value="ECO:0007669"/>
    <property type="project" value="InterPro"/>
</dbReference>
<dbReference type="PROSITE" id="PS50011">
    <property type="entry name" value="PROTEIN_KINASE_DOM"/>
    <property type="match status" value="1"/>
</dbReference>
<gene>
    <name evidence="2" type="primary">meng-L5</name>
    <name evidence="2" type="ORF">Hamer_G002831</name>
</gene>
<dbReference type="Gene3D" id="1.10.510.10">
    <property type="entry name" value="Transferase(Phosphotransferase) domain 1"/>
    <property type="match status" value="1"/>
</dbReference>
<dbReference type="PANTHER" id="PTHR24359">
    <property type="entry name" value="SERINE/THREONINE-PROTEIN KINASE SBK1"/>
    <property type="match status" value="1"/>
</dbReference>
<dbReference type="PANTHER" id="PTHR24359:SF1">
    <property type="entry name" value="INHIBITOR OF NUCLEAR FACTOR KAPPA-B KINASE EPSILON SUBUNIT HOMOLOG 1-RELATED"/>
    <property type="match status" value="1"/>
</dbReference>
<feature type="domain" description="Protein kinase" evidence="1">
    <location>
        <begin position="85"/>
        <end position="349"/>
    </location>
</feature>
<dbReference type="InterPro" id="IPR008266">
    <property type="entry name" value="Tyr_kinase_AS"/>
</dbReference>
<dbReference type="Proteomes" id="UP000747542">
    <property type="component" value="Unassembled WGS sequence"/>
</dbReference>
<keyword evidence="2" id="KW-0418">Kinase</keyword>
<name>A0A8J5K237_HOMAM</name>
<dbReference type="EMBL" id="JAHLQT010026447">
    <property type="protein sequence ID" value="KAG7163614.1"/>
    <property type="molecule type" value="Genomic_DNA"/>
</dbReference>
<keyword evidence="3" id="KW-1185">Reference proteome</keyword>
<sequence length="423" mass="48938">QPGVYKRGRSWPNFRLNPIVLETRTPNSSSRGLHCAYMSTLCSTLTNTGPGMLKDMAHLATNNTSSNFHDIKMLELPHLEVDRQFYDVKLLASGWYTKVFVARHLRADDRVVLKCVQKGTTKKEDFFREFHYNYYLSPHPCIIKSFHVPFDTNNSYVFAQELAPEGDLSQLVKRGGLGEHLTRRVAEQIAFALEFVHSKDLVHRDVTLDNILVFDRDLSRVKLGDFGNTQRVGALVKKVNVRVSFLPPEVREVVYNEGYLVHTAQDAWQLGILIFVCLTGSYPWASADITDRHYNSWVAWLKHKTTKMPPRFKCFTPRLLRLLRCLLEPKPEKRSGVREVYKYLSDPWLIKGMDPFEISFDDNILDIPETNKKSVLRCAEKKLAEILRSYFCNQESRKQVRCKKQVRFALDGEDDVREGEHLP</sequence>
<reference evidence="2" key="1">
    <citation type="journal article" date="2021" name="Sci. Adv.">
        <title>The American lobster genome reveals insights on longevity, neural, and immune adaptations.</title>
        <authorList>
            <person name="Polinski J.M."/>
            <person name="Zimin A.V."/>
            <person name="Clark K.F."/>
            <person name="Kohn A.B."/>
            <person name="Sadowski N."/>
            <person name="Timp W."/>
            <person name="Ptitsyn A."/>
            <person name="Khanna P."/>
            <person name="Romanova D.Y."/>
            <person name="Williams P."/>
            <person name="Greenwood S.J."/>
            <person name="Moroz L.L."/>
            <person name="Walt D.R."/>
            <person name="Bodnar A.G."/>
        </authorList>
    </citation>
    <scope>NUCLEOTIDE SEQUENCE</scope>
    <source>
        <strain evidence="2">GMGI-L3</strain>
    </source>
</reference>
<evidence type="ECO:0000313" key="3">
    <source>
        <dbReference type="Proteomes" id="UP000747542"/>
    </source>
</evidence>
<dbReference type="InterPro" id="IPR000719">
    <property type="entry name" value="Prot_kinase_dom"/>
</dbReference>
<dbReference type="Pfam" id="PF00069">
    <property type="entry name" value="Pkinase"/>
    <property type="match status" value="1"/>
</dbReference>
<keyword evidence="2" id="KW-0808">Transferase</keyword>
<evidence type="ECO:0000313" key="2">
    <source>
        <dbReference type="EMBL" id="KAG7163614.1"/>
    </source>
</evidence>
<dbReference type="PROSITE" id="PS00109">
    <property type="entry name" value="PROTEIN_KINASE_TYR"/>
    <property type="match status" value="1"/>
</dbReference>
<protein>
    <submittedName>
        <fullName evidence="2">Serine/threonine-protein kinase meng-po-like 5</fullName>
    </submittedName>
</protein>
<dbReference type="InterPro" id="IPR011009">
    <property type="entry name" value="Kinase-like_dom_sf"/>
</dbReference>
<dbReference type="GO" id="GO:0004674">
    <property type="term" value="F:protein serine/threonine kinase activity"/>
    <property type="evidence" value="ECO:0007669"/>
    <property type="project" value="TreeGrafter"/>
</dbReference>
<organism evidence="2 3">
    <name type="scientific">Homarus americanus</name>
    <name type="common">American lobster</name>
    <dbReference type="NCBI Taxonomy" id="6706"/>
    <lineage>
        <taxon>Eukaryota</taxon>
        <taxon>Metazoa</taxon>
        <taxon>Ecdysozoa</taxon>
        <taxon>Arthropoda</taxon>
        <taxon>Crustacea</taxon>
        <taxon>Multicrustacea</taxon>
        <taxon>Malacostraca</taxon>
        <taxon>Eumalacostraca</taxon>
        <taxon>Eucarida</taxon>
        <taxon>Decapoda</taxon>
        <taxon>Pleocyemata</taxon>
        <taxon>Astacidea</taxon>
        <taxon>Nephropoidea</taxon>
        <taxon>Nephropidae</taxon>
        <taxon>Homarus</taxon>
    </lineage>
</organism>
<accession>A0A8J5K237</accession>
<dbReference type="AlphaFoldDB" id="A0A8J5K237"/>
<dbReference type="SUPFAM" id="SSF56112">
    <property type="entry name" value="Protein kinase-like (PK-like)"/>
    <property type="match status" value="1"/>
</dbReference>
<feature type="non-terminal residue" evidence="2">
    <location>
        <position position="1"/>
    </location>
</feature>
<proteinExistence type="predicted"/>
<comment type="caution">
    <text evidence="2">The sequence shown here is derived from an EMBL/GenBank/DDBJ whole genome shotgun (WGS) entry which is preliminary data.</text>
</comment>
<evidence type="ECO:0000259" key="1">
    <source>
        <dbReference type="PROSITE" id="PS50011"/>
    </source>
</evidence>